<organism evidence="1 2">
    <name type="scientific">Dermacentor silvarum</name>
    <name type="common">Tick</name>
    <dbReference type="NCBI Taxonomy" id="543639"/>
    <lineage>
        <taxon>Eukaryota</taxon>
        <taxon>Metazoa</taxon>
        <taxon>Ecdysozoa</taxon>
        <taxon>Arthropoda</taxon>
        <taxon>Chelicerata</taxon>
        <taxon>Arachnida</taxon>
        <taxon>Acari</taxon>
        <taxon>Parasitiformes</taxon>
        <taxon>Ixodida</taxon>
        <taxon>Ixodoidea</taxon>
        <taxon>Ixodidae</taxon>
        <taxon>Rhipicephalinae</taxon>
        <taxon>Dermacentor</taxon>
    </lineage>
</organism>
<dbReference type="Proteomes" id="UP000821865">
    <property type="component" value="Chromosome 6"/>
</dbReference>
<protein>
    <submittedName>
        <fullName evidence="1">Uncharacterized protein</fullName>
    </submittedName>
</protein>
<sequence length="96" mass="11362">MHRERVFRYRTIIFEVLDEDELQRRFRFGCAGIAYLTELLRDEVEHLTRRSHALNVKQQLVLALKFFVTGGFFLPLPGDTFNVPESRASRTARRVH</sequence>
<dbReference type="EMBL" id="CM023475">
    <property type="protein sequence ID" value="KAH7945940.1"/>
    <property type="molecule type" value="Genomic_DNA"/>
</dbReference>
<reference evidence="1" key="1">
    <citation type="submission" date="2020-05" db="EMBL/GenBank/DDBJ databases">
        <title>Large-scale comparative analyses of tick genomes elucidate their genetic diversity and vector capacities.</title>
        <authorList>
            <person name="Jia N."/>
            <person name="Wang J."/>
            <person name="Shi W."/>
            <person name="Du L."/>
            <person name="Sun Y."/>
            <person name="Zhan W."/>
            <person name="Jiang J."/>
            <person name="Wang Q."/>
            <person name="Zhang B."/>
            <person name="Ji P."/>
            <person name="Sakyi L.B."/>
            <person name="Cui X."/>
            <person name="Yuan T."/>
            <person name="Jiang B."/>
            <person name="Yang W."/>
            <person name="Lam T.T.-Y."/>
            <person name="Chang Q."/>
            <person name="Ding S."/>
            <person name="Wang X."/>
            <person name="Zhu J."/>
            <person name="Ruan X."/>
            <person name="Zhao L."/>
            <person name="Wei J."/>
            <person name="Que T."/>
            <person name="Du C."/>
            <person name="Cheng J."/>
            <person name="Dai P."/>
            <person name="Han X."/>
            <person name="Huang E."/>
            <person name="Gao Y."/>
            <person name="Liu J."/>
            <person name="Shao H."/>
            <person name="Ye R."/>
            <person name="Li L."/>
            <person name="Wei W."/>
            <person name="Wang X."/>
            <person name="Wang C."/>
            <person name="Yang T."/>
            <person name="Huo Q."/>
            <person name="Li W."/>
            <person name="Guo W."/>
            <person name="Chen H."/>
            <person name="Zhou L."/>
            <person name="Ni X."/>
            <person name="Tian J."/>
            <person name="Zhou Y."/>
            <person name="Sheng Y."/>
            <person name="Liu T."/>
            <person name="Pan Y."/>
            <person name="Xia L."/>
            <person name="Li J."/>
            <person name="Zhao F."/>
            <person name="Cao W."/>
        </authorList>
    </citation>
    <scope>NUCLEOTIDE SEQUENCE</scope>
    <source>
        <strain evidence="1">Dsil-2018</strain>
    </source>
</reference>
<proteinExistence type="predicted"/>
<comment type="caution">
    <text evidence="1">The sequence shown here is derived from an EMBL/GenBank/DDBJ whole genome shotgun (WGS) entry which is preliminary data.</text>
</comment>
<evidence type="ECO:0000313" key="2">
    <source>
        <dbReference type="Proteomes" id="UP000821865"/>
    </source>
</evidence>
<keyword evidence="2" id="KW-1185">Reference proteome</keyword>
<gene>
    <name evidence="1" type="ORF">HPB49_017363</name>
</gene>
<evidence type="ECO:0000313" key="1">
    <source>
        <dbReference type="EMBL" id="KAH7945940.1"/>
    </source>
</evidence>
<name>A0ACB8CM70_DERSI</name>
<accession>A0ACB8CM70</accession>